<dbReference type="Pfam" id="PF01177">
    <property type="entry name" value="Asp_Glu_race"/>
    <property type="match status" value="1"/>
</dbReference>
<dbReference type="InterPro" id="IPR001920">
    <property type="entry name" value="Asp/Glu_race"/>
</dbReference>
<proteinExistence type="inferred from homology"/>
<dbReference type="Gene3D" id="3.40.50.1860">
    <property type="match status" value="2"/>
</dbReference>
<reference evidence="4" key="1">
    <citation type="journal article" date="2019" name="Int. J. Syst. Evol. Microbiol.">
        <title>The Global Catalogue of Microorganisms (GCM) 10K type strain sequencing project: providing services to taxonomists for standard genome sequencing and annotation.</title>
        <authorList>
            <consortium name="The Broad Institute Genomics Platform"/>
            <consortium name="The Broad Institute Genome Sequencing Center for Infectious Disease"/>
            <person name="Wu L."/>
            <person name="Ma J."/>
        </authorList>
    </citation>
    <scope>NUCLEOTIDE SEQUENCE [LARGE SCALE GENOMIC DNA]</scope>
    <source>
        <strain evidence="4">TBRC 5781</strain>
    </source>
</reference>
<evidence type="ECO:0000256" key="2">
    <source>
        <dbReference type="ARBA" id="ARBA00023235"/>
    </source>
</evidence>
<evidence type="ECO:0000313" key="4">
    <source>
        <dbReference type="Proteomes" id="UP001595697"/>
    </source>
</evidence>
<dbReference type="PROSITE" id="PS00924">
    <property type="entry name" value="ASP_GLU_RACEMASE_2"/>
    <property type="match status" value="1"/>
</dbReference>
<dbReference type="SUPFAM" id="SSF53681">
    <property type="entry name" value="Aspartate/glutamate racemase"/>
    <property type="match status" value="2"/>
</dbReference>
<dbReference type="Proteomes" id="UP001595697">
    <property type="component" value="Unassembled WGS sequence"/>
</dbReference>
<organism evidence="3 4">
    <name type="scientific">Rhizobium lemnae</name>
    <dbReference type="NCBI Taxonomy" id="1214924"/>
    <lineage>
        <taxon>Bacteria</taxon>
        <taxon>Pseudomonadati</taxon>
        <taxon>Pseudomonadota</taxon>
        <taxon>Alphaproteobacteria</taxon>
        <taxon>Hyphomicrobiales</taxon>
        <taxon>Rhizobiaceae</taxon>
        <taxon>Rhizobium/Agrobacterium group</taxon>
        <taxon>Rhizobium</taxon>
    </lineage>
</organism>
<dbReference type="InterPro" id="IPR004380">
    <property type="entry name" value="Asp_race"/>
</dbReference>
<sequence length="217" mass="23377">MINEGVRDHRGGLASADLILHSLDFSNIVALQKADRWDEAGILLGATGVRLASAGAKCLLICTNTMHMVANTVAQMSGVPLIDMIDETAAALKADSRRKPLVLATRYTMEHGFYADRMKSHGIDVIVPDAAARTDVHDIIFEELCRGEVRPDSRRRLLDICERAQARGVDSVILGCTELSLLVQPNMFCVPGYDSTAIHARAGVRFALASGSMTGSA</sequence>
<comment type="caution">
    <text evidence="3">The sequence shown here is derived from an EMBL/GenBank/DDBJ whole genome shotgun (WGS) entry which is preliminary data.</text>
</comment>
<protein>
    <submittedName>
        <fullName evidence="3">Aspartate/glutamate racemase family protein</fullName>
    </submittedName>
</protein>
<gene>
    <name evidence="3" type="ORF">ACFOVS_22380</name>
</gene>
<evidence type="ECO:0000313" key="3">
    <source>
        <dbReference type="EMBL" id="MFC3970820.1"/>
    </source>
</evidence>
<dbReference type="InterPro" id="IPR033134">
    <property type="entry name" value="Asp/Glu_racemase_AS_2"/>
</dbReference>
<dbReference type="InterPro" id="IPR015942">
    <property type="entry name" value="Asp/Glu/hydantoin_racemase"/>
</dbReference>
<dbReference type="EMBL" id="JBHSBD010000126">
    <property type="protein sequence ID" value="MFC3970820.1"/>
    <property type="molecule type" value="Genomic_DNA"/>
</dbReference>
<dbReference type="NCBIfam" id="TIGR00035">
    <property type="entry name" value="asp_race"/>
    <property type="match status" value="1"/>
</dbReference>
<evidence type="ECO:0000256" key="1">
    <source>
        <dbReference type="ARBA" id="ARBA00007847"/>
    </source>
</evidence>
<keyword evidence="4" id="KW-1185">Reference proteome</keyword>
<accession>A0ABV8EFE8</accession>
<dbReference type="PANTHER" id="PTHR21198:SF7">
    <property type="entry name" value="ASPARTATE-GLUTAMATE RACEMASE FAMILY"/>
    <property type="match status" value="1"/>
</dbReference>
<keyword evidence="2" id="KW-0413">Isomerase</keyword>
<comment type="similarity">
    <text evidence="1">Belongs to the aspartate/glutamate racemases family.</text>
</comment>
<dbReference type="PANTHER" id="PTHR21198">
    <property type="entry name" value="GLUTAMATE RACEMASE"/>
    <property type="match status" value="1"/>
</dbReference>
<dbReference type="RefSeq" id="WP_247262237.1">
    <property type="nucleotide sequence ID" value="NZ_JALJQZ010000041.1"/>
</dbReference>
<name>A0ABV8EFE8_9HYPH</name>